<dbReference type="PANTHER" id="PTHR31040">
    <property type="entry name" value="NURIM"/>
    <property type="match status" value="1"/>
</dbReference>
<evidence type="ECO:0000256" key="3">
    <source>
        <dbReference type="ARBA" id="ARBA00022692"/>
    </source>
</evidence>
<sequence length="207" mass="24108">MEPVWLALGWLAYALLHSILASFSVKAWFARRWPAAAPWYRLGFNVVATVTALPLAWLIYATPGEWLWRWSGGWWWLANGLALAAIAGFLVSTRAYDMDEFLGLRQIREHDRATADREGFTLSFFHRFVRHPWYCFGLVIVWTRDMNAAWLVSAVAVTLYFAIGSWFEERKLIAIHGDAYRRYREKVPALLPLPWKFLTAEAARNWR</sequence>
<organism evidence="7 8">
    <name type="scientific">Sulfurisoma sediminicola</name>
    <dbReference type="NCBI Taxonomy" id="1381557"/>
    <lineage>
        <taxon>Bacteria</taxon>
        <taxon>Pseudomonadati</taxon>
        <taxon>Pseudomonadota</taxon>
        <taxon>Betaproteobacteria</taxon>
        <taxon>Nitrosomonadales</taxon>
        <taxon>Sterolibacteriaceae</taxon>
        <taxon>Sulfurisoma</taxon>
    </lineage>
</organism>
<dbReference type="InterPro" id="IPR033580">
    <property type="entry name" value="Nurim-like"/>
</dbReference>
<dbReference type="Gene3D" id="1.20.120.1630">
    <property type="match status" value="1"/>
</dbReference>
<evidence type="ECO:0000256" key="6">
    <source>
        <dbReference type="SAM" id="Phobius"/>
    </source>
</evidence>
<comment type="caution">
    <text evidence="7">The sequence shown here is derived from an EMBL/GenBank/DDBJ whole genome shotgun (WGS) entry which is preliminary data.</text>
</comment>
<evidence type="ECO:0000256" key="1">
    <source>
        <dbReference type="ARBA" id="ARBA00004141"/>
    </source>
</evidence>
<keyword evidence="4 6" id="KW-1133">Transmembrane helix</keyword>
<dbReference type="OrthoDB" id="9789029at2"/>
<dbReference type="RefSeq" id="WP_121239703.1">
    <property type="nucleotide sequence ID" value="NZ_BHVV01000001.1"/>
</dbReference>
<keyword evidence="5 6" id="KW-0472">Membrane</keyword>
<keyword evidence="7" id="KW-0489">Methyltransferase</keyword>
<dbReference type="GO" id="GO:0008168">
    <property type="term" value="F:methyltransferase activity"/>
    <property type="evidence" value="ECO:0007669"/>
    <property type="project" value="UniProtKB-KW"/>
</dbReference>
<dbReference type="Proteomes" id="UP000268908">
    <property type="component" value="Unassembled WGS sequence"/>
</dbReference>
<feature type="transmembrane region" description="Helical" evidence="6">
    <location>
        <begin position="42"/>
        <end position="61"/>
    </location>
</feature>
<dbReference type="GO" id="GO:0016020">
    <property type="term" value="C:membrane"/>
    <property type="evidence" value="ECO:0007669"/>
    <property type="project" value="UniProtKB-SubCell"/>
</dbReference>
<name>A0A497XK12_9PROT</name>
<evidence type="ECO:0000256" key="4">
    <source>
        <dbReference type="ARBA" id="ARBA00022989"/>
    </source>
</evidence>
<evidence type="ECO:0000313" key="7">
    <source>
        <dbReference type="EMBL" id="RLJ67737.1"/>
    </source>
</evidence>
<comment type="subcellular location">
    <subcellularLocation>
        <location evidence="1">Membrane</location>
        <topology evidence="1">Multi-pass membrane protein</topology>
    </subcellularLocation>
</comment>
<comment type="similarity">
    <text evidence="2">Belongs to the nurim family.</text>
</comment>
<dbReference type="GO" id="GO:0032259">
    <property type="term" value="P:methylation"/>
    <property type="evidence" value="ECO:0007669"/>
    <property type="project" value="UniProtKB-KW"/>
</dbReference>
<gene>
    <name evidence="7" type="ORF">DFR35_0286</name>
</gene>
<dbReference type="EMBL" id="RCCI01000004">
    <property type="protein sequence ID" value="RLJ67737.1"/>
    <property type="molecule type" value="Genomic_DNA"/>
</dbReference>
<keyword evidence="8" id="KW-1185">Reference proteome</keyword>
<dbReference type="PANTHER" id="PTHR31040:SF1">
    <property type="entry name" value="NURIM"/>
    <property type="match status" value="1"/>
</dbReference>
<keyword evidence="7" id="KW-0808">Transferase</keyword>
<protein>
    <submittedName>
        <fullName evidence="7">Protein-S-isoprenylcysteine O-methyltransferase Ste14</fullName>
    </submittedName>
</protein>
<dbReference type="AlphaFoldDB" id="A0A497XK12"/>
<evidence type="ECO:0000256" key="5">
    <source>
        <dbReference type="ARBA" id="ARBA00023136"/>
    </source>
</evidence>
<feature type="transmembrane region" description="Helical" evidence="6">
    <location>
        <begin position="6"/>
        <end position="30"/>
    </location>
</feature>
<keyword evidence="3 6" id="KW-0812">Transmembrane</keyword>
<evidence type="ECO:0000256" key="2">
    <source>
        <dbReference type="ARBA" id="ARBA00010631"/>
    </source>
</evidence>
<feature type="transmembrane region" description="Helical" evidence="6">
    <location>
        <begin position="148"/>
        <end position="167"/>
    </location>
</feature>
<accession>A0A497XK12</accession>
<reference evidence="7 8" key="1">
    <citation type="submission" date="2018-10" db="EMBL/GenBank/DDBJ databases">
        <title>Genomic Encyclopedia of Type Strains, Phase IV (KMG-IV): sequencing the most valuable type-strain genomes for metagenomic binning, comparative biology and taxonomic classification.</title>
        <authorList>
            <person name="Goeker M."/>
        </authorList>
    </citation>
    <scope>NUCLEOTIDE SEQUENCE [LARGE SCALE GENOMIC DNA]</scope>
    <source>
        <strain evidence="7 8">DSM 26916</strain>
    </source>
</reference>
<evidence type="ECO:0000313" key="8">
    <source>
        <dbReference type="Proteomes" id="UP000268908"/>
    </source>
</evidence>
<proteinExistence type="inferred from homology"/>
<feature type="transmembrane region" description="Helical" evidence="6">
    <location>
        <begin position="73"/>
        <end position="91"/>
    </location>
</feature>